<sequence length="41" mass="4548">MSEFVTAMLARAVVMLLEALLMRLIQSFVTSGFRISFPQAA</sequence>
<evidence type="ECO:0000313" key="1">
    <source>
        <dbReference type="EMBL" id="GIG80481.1"/>
    </source>
</evidence>
<reference evidence="1 2" key="1">
    <citation type="submission" date="2021-01" db="EMBL/GenBank/DDBJ databases">
        <title>Whole genome shotgun sequence of Planotetraspora kaengkrachanensis NBRC 104272.</title>
        <authorList>
            <person name="Komaki H."/>
            <person name="Tamura T."/>
        </authorList>
    </citation>
    <scope>NUCLEOTIDE SEQUENCE [LARGE SCALE GENOMIC DNA]</scope>
    <source>
        <strain evidence="1 2">NBRC 104272</strain>
    </source>
</reference>
<dbReference type="Proteomes" id="UP000630097">
    <property type="component" value="Unassembled WGS sequence"/>
</dbReference>
<proteinExistence type="predicted"/>
<dbReference type="RefSeq" id="WP_275414473.1">
    <property type="nucleotide sequence ID" value="NZ_BAABHH010000012.1"/>
</dbReference>
<organism evidence="1 2">
    <name type="scientific">Planotetraspora kaengkrachanensis</name>
    <dbReference type="NCBI Taxonomy" id="575193"/>
    <lineage>
        <taxon>Bacteria</taxon>
        <taxon>Bacillati</taxon>
        <taxon>Actinomycetota</taxon>
        <taxon>Actinomycetes</taxon>
        <taxon>Streptosporangiales</taxon>
        <taxon>Streptosporangiaceae</taxon>
        <taxon>Planotetraspora</taxon>
    </lineage>
</organism>
<comment type="caution">
    <text evidence="1">The sequence shown here is derived from an EMBL/GenBank/DDBJ whole genome shotgun (WGS) entry which is preliminary data.</text>
</comment>
<gene>
    <name evidence="1" type="ORF">Pka01_36080</name>
</gene>
<accession>A0A8J3M6W3</accession>
<name>A0A8J3M6W3_9ACTN</name>
<protein>
    <submittedName>
        <fullName evidence="1">Uncharacterized protein</fullName>
    </submittedName>
</protein>
<evidence type="ECO:0000313" key="2">
    <source>
        <dbReference type="Proteomes" id="UP000630097"/>
    </source>
</evidence>
<dbReference type="AlphaFoldDB" id="A0A8J3M6W3"/>
<dbReference type="EMBL" id="BONV01000014">
    <property type="protein sequence ID" value="GIG80481.1"/>
    <property type="molecule type" value="Genomic_DNA"/>
</dbReference>
<keyword evidence="2" id="KW-1185">Reference proteome</keyword>